<evidence type="ECO:0000313" key="1">
    <source>
        <dbReference type="EMBL" id="RAZ89071.1"/>
    </source>
</evidence>
<organism evidence="1 2">
    <name type="scientific">Mesorhizobium hawassense</name>
    <dbReference type="NCBI Taxonomy" id="1209954"/>
    <lineage>
        <taxon>Bacteria</taxon>
        <taxon>Pseudomonadati</taxon>
        <taxon>Pseudomonadota</taxon>
        <taxon>Alphaproteobacteria</taxon>
        <taxon>Hyphomicrobiales</taxon>
        <taxon>Phyllobacteriaceae</taxon>
        <taxon>Mesorhizobium</taxon>
    </lineage>
</organism>
<evidence type="ECO:0000313" key="2">
    <source>
        <dbReference type="Proteomes" id="UP000251558"/>
    </source>
</evidence>
<keyword evidence="2" id="KW-1185">Reference proteome</keyword>
<proteinExistence type="predicted"/>
<accession>A0A330HK15</accession>
<comment type="caution">
    <text evidence="1">The sequence shown here is derived from an EMBL/GenBank/DDBJ whole genome shotgun (WGS) entry which is preliminary data.</text>
</comment>
<dbReference type="Proteomes" id="UP000251558">
    <property type="component" value="Unassembled WGS sequence"/>
</dbReference>
<gene>
    <name evidence="1" type="ORF">DPM33_19050</name>
</gene>
<dbReference type="EMBL" id="QMBP01000009">
    <property type="protein sequence ID" value="RAZ89071.1"/>
    <property type="molecule type" value="Genomic_DNA"/>
</dbReference>
<name>A0A330HK15_9HYPH</name>
<sequence length="1281" mass="137794">MDAKMNGEGTSRFSFDIDGMANFFQNSPFSFGGGDIFSCGPFGLLEHVANMIFILSMVEDRGGRNPISEFVVVLPPDSEHTVEDVRAAFANAVAVHRGRPLDEQELKVLPRRLQIVHAANLQVDAVTEIVERVRRNSVLILCAGAKYRDEAVEVPDAGPGQPGLEEDLWVPHFHSLAAKAVAVAGRNELYVALHTGKWRPHRKGNANLLLSVENCGLLTAEDDNDIDGVLAENAELWFAAIEAGRIGSVLAAIDELPGGFRRHKTGLKIQMLHRAGLAPQAVELIREDLRSGSDPSPEGRVKLAIIAVEAGAHDLAAELLNPAIRELATEEMLEAAVNLAYELGEKELESRSVAQLERMFPGSHHLQRHRLRLLLKARDYAGVTAMLAAPPPGIDQEVAAYYERLATGLSGADKSGYEAVLAEVANRWPGRLVQARLACIRDADARGLFSQALALCMTLELTGGNAQRSAWALLHAIEQLLIRRDEDGGLGIDPADLDRPVNALLGYLARNPADGETRQALAKLLSVKVTGTYGLPVIATATLKLVQATPAPTGNAPRLRARGQADYEESLMPFLKSALQWLADQRVVALGRTTLPAALLNGQADTLINGLSGLIEHVSQGLRDASDIDYIQKLLAIAVATAPHTSAPNIDLMLIRLVGGAYVTAGRVQHARNLAEHGLQVAGDDPLRSRIAWYGFADIYHRLHNLTESLVGMACALSCEAPVGPEEAWYETHGLIRLMRDLNMTAFARSLLPVAKQLFRTMGVEQPQGHRLETIELGLRFRELVMTIPAPENMAEFFATLADNCQTVIDLHDELAPVSILLAQAIRMAEASGIAVPDRTRELLEAALAALGEPNASMVRTLSIGGPSAKDVLSFAKRLEPARHSEDAAYDVRPVAMAARRLLGSKEAGDDAEIAAFAIELLADQAIKRQSADSGSALPCSIEEPAEIAKKISHAGISVTLLGVTDTNRVVRVTAERGELSATTVEPTDVFSKTAFDTWGEQYPYQYAFDSDDLNVFYNSMRELGISVAPTTPVLLVADVALQQLPANLLMASGELLGLQVPVAAAPSLSWLKEARDRPARTGAPLAWIPISDDPEAVQTLGTLADRLSGTLRDHSVDLDTGLAVPDRLKGAELAIVTAHGSIIPEGRFFQVVADDANMRLTPDAISSAVRDAGVVILFVCSAGRFDKHPMADTTTGLTKELLDQGCSAVVASPWPLNASVPAYWLPAFMDAWSAGATVIEANFEGNKAVERALGNSPANRLALTVFGDPLVTKRRETEPA</sequence>
<reference evidence="1 2" key="1">
    <citation type="submission" date="2018-07" db="EMBL/GenBank/DDBJ databases">
        <title>Diversity of Mesorhizobium strains in Brazil.</title>
        <authorList>
            <person name="Helene L.C.F."/>
            <person name="Dall'Agnol R."/>
            <person name="Delamuta J.R.M."/>
            <person name="Hungria M."/>
        </authorList>
    </citation>
    <scope>NUCLEOTIDE SEQUENCE [LARGE SCALE GENOMIC DNA]</scope>
    <source>
        <strain evidence="1 2">AC99b</strain>
    </source>
</reference>
<protein>
    <recommendedName>
        <fullName evidence="3">CHAT domain-containing protein</fullName>
    </recommendedName>
</protein>
<evidence type="ECO:0008006" key="3">
    <source>
        <dbReference type="Google" id="ProtNLM"/>
    </source>
</evidence>